<gene>
    <name evidence="2" type="ORF">MCOR_51184</name>
</gene>
<feature type="region of interest" description="Disordered" evidence="1">
    <location>
        <begin position="569"/>
        <end position="603"/>
    </location>
</feature>
<dbReference type="AlphaFoldDB" id="A0A6J8EFN1"/>
<accession>A0A6J8EFN1</accession>
<organism evidence="2 3">
    <name type="scientific">Mytilus coruscus</name>
    <name type="common">Sea mussel</name>
    <dbReference type="NCBI Taxonomy" id="42192"/>
    <lineage>
        <taxon>Eukaryota</taxon>
        <taxon>Metazoa</taxon>
        <taxon>Spiralia</taxon>
        <taxon>Lophotrochozoa</taxon>
        <taxon>Mollusca</taxon>
        <taxon>Bivalvia</taxon>
        <taxon>Autobranchia</taxon>
        <taxon>Pteriomorphia</taxon>
        <taxon>Mytilida</taxon>
        <taxon>Mytiloidea</taxon>
        <taxon>Mytilidae</taxon>
        <taxon>Mytilinae</taxon>
        <taxon>Mytilus</taxon>
    </lineage>
</organism>
<keyword evidence="3" id="KW-1185">Reference proteome</keyword>
<dbReference type="EMBL" id="CACVKT020008944">
    <property type="protein sequence ID" value="CAC5418773.1"/>
    <property type="molecule type" value="Genomic_DNA"/>
</dbReference>
<sequence length="603" mass="66765">MLNTLATSVTWPRLTALYHIENEQNSEADTDAPVEGHNNTPVLPPGSGENGTAPSSITDLELLKSKEKNISKEVCRLMKSALERNNITSSGKKLHNCSISLTTKKGFMHMVLLLETGNHLLKGDIEVDNGIPKIKIEGQSVTVSETTTKQPISTSTTKQAITTSPLSTTTSMKEPDSVLVLSSEEVKHLRDIFDGTDRSFNAQPVDFGNSVFNNTLLSGLSGNDFDFFSNDLNKITKQETKTENNNKMAVMQIINSSKGSDTTTTETRNKTSLLDIIPNNQTIHNINNEEDKTFIIPDPSRETTLVSVADTDNLYQNIREESIQNIIEDSLNLGKYEEQRTENKTSKTTSTELPVTTLSVTFKTTEAISSTMYNYGHDISFPTLPFGSHSIHEQPYTDVTPKRDMADDFITTETTPLENVDRANYSTTMKSYSNINDHLDERLKMNTNLTVSASFHTVSENKTYVQELNIISNLTDINDFNETEFINTTFIRTTESKDDPTKSANQNMETNTSVNGIIITNLTDIGKINTTRAESVAKNIQNVYGMKLKIVNAKVTITVVDALANESIPTGNVSHNRLSPVDNNDTNNTNNIDSDTISSSIYH</sequence>
<evidence type="ECO:0000313" key="2">
    <source>
        <dbReference type="EMBL" id="CAC5418773.1"/>
    </source>
</evidence>
<feature type="compositionally biased region" description="Low complexity" evidence="1">
    <location>
        <begin position="582"/>
        <end position="603"/>
    </location>
</feature>
<dbReference type="Proteomes" id="UP000507470">
    <property type="component" value="Unassembled WGS sequence"/>
</dbReference>
<feature type="compositionally biased region" description="Polar residues" evidence="1">
    <location>
        <begin position="160"/>
        <end position="172"/>
    </location>
</feature>
<feature type="region of interest" description="Disordered" evidence="1">
    <location>
        <begin position="25"/>
        <end position="55"/>
    </location>
</feature>
<evidence type="ECO:0000256" key="1">
    <source>
        <dbReference type="SAM" id="MobiDB-lite"/>
    </source>
</evidence>
<protein>
    <submittedName>
        <fullName evidence="2">Uncharacterized protein</fullName>
    </submittedName>
</protein>
<feature type="region of interest" description="Disordered" evidence="1">
    <location>
        <begin position="143"/>
        <end position="174"/>
    </location>
</feature>
<proteinExistence type="predicted"/>
<evidence type="ECO:0000313" key="3">
    <source>
        <dbReference type="Proteomes" id="UP000507470"/>
    </source>
</evidence>
<name>A0A6J8EFN1_MYTCO</name>
<reference evidence="2 3" key="1">
    <citation type="submission" date="2020-06" db="EMBL/GenBank/DDBJ databases">
        <authorList>
            <person name="Li R."/>
            <person name="Bekaert M."/>
        </authorList>
    </citation>
    <scope>NUCLEOTIDE SEQUENCE [LARGE SCALE GENOMIC DNA]</scope>
    <source>
        <strain evidence="3">wild</strain>
    </source>
</reference>
<feature type="compositionally biased region" description="Low complexity" evidence="1">
    <location>
        <begin position="146"/>
        <end position="159"/>
    </location>
</feature>